<proteinExistence type="inferred from homology"/>
<comment type="subcellular location">
    <subcellularLocation>
        <location evidence="1">Cytoplasm</location>
        <location evidence="1">Cytoskeleton</location>
    </subcellularLocation>
</comment>
<keyword evidence="5" id="KW-0206">Cytoskeleton</keyword>
<protein>
    <recommendedName>
        <fullName evidence="6">Profilin</fullName>
    </recommendedName>
</protein>
<dbReference type="PRINTS" id="PR00392">
    <property type="entry name" value="PROFILIN"/>
</dbReference>
<dbReference type="STRING" id="5627.A0A1C7MNJ6"/>
<keyword evidence="4 6" id="KW-0009">Actin-binding</keyword>
<gene>
    <name evidence="7" type="primary">PRO1B</name>
    <name evidence="7" type="ORF">A0H81_02245</name>
</gene>
<dbReference type="CDD" id="cd00148">
    <property type="entry name" value="PROF"/>
    <property type="match status" value="1"/>
</dbReference>
<dbReference type="SMART" id="SM00392">
    <property type="entry name" value="PROF"/>
    <property type="match status" value="1"/>
</dbReference>
<organism evidence="7 8">
    <name type="scientific">Grifola frondosa</name>
    <name type="common">Maitake</name>
    <name type="synonym">Polyporus frondosus</name>
    <dbReference type="NCBI Taxonomy" id="5627"/>
    <lineage>
        <taxon>Eukaryota</taxon>
        <taxon>Fungi</taxon>
        <taxon>Dikarya</taxon>
        <taxon>Basidiomycota</taxon>
        <taxon>Agaricomycotina</taxon>
        <taxon>Agaricomycetes</taxon>
        <taxon>Polyporales</taxon>
        <taxon>Grifolaceae</taxon>
        <taxon>Grifola</taxon>
    </lineage>
</organism>
<dbReference type="FunFam" id="3.30.450.30:FF:000001">
    <property type="entry name" value="Profilin"/>
    <property type="match status" value="1"/>
</dbReference>
<dbReference type="OrthoDB" id="421374at2759"/>
<dbReference type="Gene3D" id="3.30.450.30">
    <property type="entry name" value="Dynein light chain 2a, cytoplasmic"/>
    <property type="match status" value="1"/>
</dbReference>
<dbReference type="OMA" id="YICLYAE"/>
<dbReference type="GO" id="GO:0003785">
    <property type="term" value="F:actin monomer binding"/>
    <property type="evidence" value="ECO:0007669"/>
    <property type="project" value="TreeGrafter"/>
</dbReference>
<dbReference type="PANTHER" id="PTHR11604">
    <property type="entry name" value="PROFILIN"/>
    <property type="match status" value="1"/>
</dbReference>
<evidence type="ECO:0000256" key="2">
    <source>
        <dbReference type="ARBA" id="ARBA00010058"/>
    </source>
</evidence>
<dbReference type="InterPro" id="IPR005455">
    <property type="entry name" value="PFN_euk"/>
</dbReference>
<dbReference type="PRINTS" id="PR01640">
    <property type="entry name" value="PROFILINPLNT"/>
</dbReference>
<name>A0A1C7MNJ6_GRIFR</name>
<evidence type="ECO:0000256" key="3">
    <source>
        <dbReference type="ARBA" id="ARBA00022490"/>
    </source>
</evidence>
<evidence type="ECO:0000313" key="7">
    <source>
        <dbReference type="EMBL" id="OBZ78368.1"/>
    </source>
</evidence>
<comment type="similarity">
    <text evidence="2 6">Belongs to the profilin family.</text>
</comment>
<evidence type="ECO:0000256" key="5">
    <source>
        <dbReference type="ARBA" id="ARBA00023212"/>
    </source>
</evidence>
<evidence type="ECO:0000313" key="8">
    <source>
        <dbReference type="Proteomes" id="UP000092993"/>
    </source>
</evidence>
<keyword evidence="8" id="KW-1185">Reference proteome</keyword>
<dbReference type="AlphaFoldDB" id="A0A1C7MNJ6"/>
<keyword evidence="3" id="KW-0963">Cytoplasm</keyword>
<sequence>MSSCVPSERSTAAPPPPCAAYVDTNLVGSGKVTKAAILGLAGGVWASSAGFTLSPDEQKAILAGYTHPDQVQANGIRLAGQKYFTLSVNDRSIYGKKAADGCIIVKTKQAVLVTVYVAPIQAPEATPVVEGLADYLISVGY</sequence>
<dbReference type="PANTHER" id="PTHR11604:SF0">
    <property type="entry name" value="PROFILIN"/>
    <property type="match status" value="1"/>
</dbReference>
<reference evidence="7 8" key="1">
    <citation type="submission" date="2016-03" db="EMBL/GenBank/DDBJ databases">
        <title>Whole genome sequencing of Grifola frondosa 9006-11.</title>
        <authorList>
            <person name="Min B."/>
            <person name="Park H."/>
            <person name="Kim J.-G."/>
            <person name="Cho H."/>
            <person name="Oh Y.-L."/>
            <person name="Kong W.-S."/>
            <person name="Choi I.-G."/>
        </authorList>
    </citation>
    <scope>NUCLEOTIDE SEQUENCE [LARGE SCALE GENOMIC DNA]</scope>
    <source>
        <strain evidence="7 8">9006-11</strain>
    </source>
</reference>
<comment type="caution">
    <text evidence="7">The sequence shown here is derived from an EMBL/GenBank/DDBJ whole genome shotgun (WGS) entry which is preliminary data.</text>
</comment>
<evidence type="ECO:0000256" key="4">
    <source>
        <dbReference type="ARBA" id="ARBA00023203"/>
    </source>
</evidence>
<accession>A0A1C7MNJ6</accession>
<dbReference type="GO" id="GO:0005856">
    <property type="term" value="C:cytoskeleton"/>
    <property type="evidence" value="ECO:0007669"/>
    <property type="project" value="UniProtKB-SubCell"/>
</dbReference>
<evidence type="ECO:0000256" key="6">
    <source>
        <dbReference type="RuleBase" id="RU003909"/>
    </source>
</evidence>
<dbReference type="InterPro" id="IPR036140">
    <property type="entry name" value="PFN_sf"/>
</dbReference>
<dbReference type="SUPFAM" id="SSF55770">
    <property type="entry name" value="Profilin (actin-binding protein)"/>
    <property type="match status" value="1"/>
</dbReference>
<evidence type="ECO:0000256" key="1">
    <source>
        <dbReference type="ARBA" id="ARBA00004245"/>
    </source>
</evidence>
<dbReference type="InterPro" id="IPR048278">
    <property type="entry name" value="PFN"/>
</dbReference>
<dbReference type="Proteomes" id="UP000092993">
    <property type="component" value="Unassembled WGS sequence"/>
</dbReference>
<dbReference type="Pfam" id="PF00235">
    <property type="entry name" value="Profilin"/>
    <property type="match status" value="1"/>
</dbReference>
<dbReference type="EMBL" id="LUGG01000002">
    <property type="protein sequence ID" value="OBZ78368.1"/>
    <property type="molecule type" value="Genomic_DNA"/>
</dbReference>
<dbReference type="GO" id="GO:0005938">
    <property type="term" value="C:cell cortex"/>
    <property type="evidence" value="ECO:0007669"/>
    <property type="project" value="TreeGrafter"/>
</dbReference>